<proteinExistence type="predicted"/>
<sequence length="80" mass="9173">MNTLVKLPEQSRKEGILVEESNRGTESKEQNPVQGHEDSEPLNIDYALDMNLVDIPLNNKQQEDRSEKQKLNLGREIGRD</sequence>
<feature type="compositionally biased region" description="Basic and acidic residues" evidence="1">
    <location>
        <begin position="9"/>
        <end position="39"/>
    </location>
</feature>
<keyword evidence="3" id="KW-1185">Reference proteome</keyword>
<organism evidence="2 3">
    <name type="scientific">Rubroshorea leprosula</name>
    <dbReference type="NCBI Taxonomy" id="152421"/>
    <lineage>
        <taxon>Eukaryota</taxon>
        <taxon>Viridiplantae</taxon>
        <taxon>Streptophyta</taxon>
        <taxon>Embryophyta</taxon>
        <taxon>Tracheophyta</taxon>
        <taxon>Spermatophyta</taxon>
        <taxon>Magnoliopsida</taxon>
        <taxon>eudicotyledons</taxon>
        <taxon>Gunneridae</taxon>
        <taxon>Pentapetalae</taxon>
        <taxon>rosids</taxon>
        <taxon>malvids</taxon>
        <taxon>Malvales</taxon>
        <taxon>Dipterocarpaceae</taxon>
        <taxon>Rubroshorea</taxon>
    </lineage>
</organism>
<reference evidence="2 3" key="1">
    <citation type="journal article" date="2021" name="Commun. Biol.">
        <title>The genome of Shorea leprosula (Dipterocarpaceae) highlights the ecological relevance of drought in aseasonal tropical rainforests.</title>
        <authorList>
            <person name="Ng K.K.S."/>
            <person name="Kobayashi M.J."/>
            <person name="Fawcett J.A."/>
            <person name="Hatakeyama M."/>
            <person name="Paape T."/>
            <person name="Ng C.H."/>
            <person name="Ang C.C."/>
            <person name="Tnah L.H."/>
            <person name="Lee C.T."/>
            <person name="Nishiyama T."/>
            <person name="Sese J."/>
            <person name="O'Brien M.J."/>
            <person name="Copetti D."/>
            <person name="Mohd Noor M.I."/>
            <person name="Ong R.C."/>
            <person name="Putra M."/>
            <person name="Sireger I.Z."/>
            <person name="Indrioko S."/>
            <person name="Kosugi Y."/>
            <person name="Izuno A."/>
            <person name="Isagi Y."/>
            <person name="Lee S.L."/>
            <person name="Shimizu K.K."/>
        </authorList>
    </citation>
    <scope>NUCLEOTIDE SEQUENCE [LARGE SCALE GENOMIC DNA]</scope>
    <source>
        <strain evidence="2">214</strain>
    </source>
</reference>
<dbReference type="EMBL" id="BPVZ01000067">
    <property type="protein sequence ID" value="GKV24867.1"/>
    <property type="molecule type" value="Genomic_DNA"/>
</dbReference>
<evidence type="ECO:0000313" key="2">
    <source>
        <dbReference type="EMBL" id="GKV24867.1"/>
    </source>
</evidence>
<feature type="region of interest" description="Disordered" evidence="1">
    <location>
        <begin position="1"/>
        <end position="42"/>
    </location>
</feature>
<accession>A0AAV5KJT6</accession>
<gene>
    <name evidence="2" type="ORF">SLEP1_g34415</name>
</gene>
<name>A0AAV5KJT6_9ROSI</name>
<comment type="caution">
    <text evidence="2">The sequence shown here is derived from an EMBL/GenBank/DDBJ whole genome shotgun (WGS) entry which is preliminary data.</text>
</comment>
<evidence type="ECO:0000256" key="1">
    <source>
        <dbReference type="SAM" id="MobiDB-lite"/>
    </source>
</evidence>
<dbReference type="Proteomes" id="UP001054252">
    <property type="component" value="Unassembled WGS sequence"/>
</dbReference>
<protein>
    <submittedName>
        <fullName evidence="2">Uncharacterized protein</fullName>
    </submittedName>
</protein>
<dbReference type="AlphaFoldDB" id="A0AAV5KJT6"/>
<evidence type="ECO:0000313" key="3">
    <source>
        <dbReference type="Proteomes" id="UP001054252"/>
    </source>
</evidence>
<feature type="compositionally biased region" description="Basic and acidic residues" evidence="1">
    <location>
        <begin position="61"/>
        <end position="70"/>
    </location>
</feature>
<feature type="region of interest" description="Disordered" evidence="1">
    <location>
        <begin position="57"/>
        <end position="80"/>
    </location>
</feature>